<accession>A0A2K9EL43</accession>
<dbReference type="SUPFAM" id="SSF46785">
    <property type="entry name" value="Winged helix' DNA-binding domain"/>
    <property type="match status" value="1"/>
</dbReference>
<dbReference type="AlphaFoldDB" id="A0A2K9EL43"/>
<proteinExistence type="predicted"/>
<dbReference type="GO" id="GO:0003700">
    <property type="term" value="F:DNA-binding transcription factor activity"/>
    <property type="evidence" value="ECO:0007669"/>
    <property type="project" value="InterPro"/>
</dbReference>
<name>A0A2K9EL43_9RHOB</name>
<dbReference type="InterPro" id="IPR036390">
    <property type="entry name" value="WH_DNA-bd_sf"/>
</dbReference>
<dbReference type="PANTHER" id="PTHR39168">
    <property type="entry name" value="TRANSCRIPTIONAL REGULATOR-RELATED"/>
    <property type="match status" value="1"/>
</dbReference>
<dbReference type="RefSeq" id="WP_101458993.1">
    <property type="nucleotide sequence ID" value="NZ_CP025408.1"/>
</dbReference>
<dbReference type="OrthoDB" id="9797716at2"/>
<dbReference type="PANTHER" id="PTHR39168:SF1">
    <property type="entry name" value="TRANSCRIPTIONAL REGULATORY PROTEIN"/>
    <property type="match status" value="1"/>
</dbReference>
<dbReference type="Pfam" id="PF12840">
    <property type="entry name" value="HTH_20"/>
    <property type="match status" value="1"/>
</dbReference>
<dbReference type="GO" id="GO:0097063">
    <property type="term" value="F:cadmium ion sensor activity"/>
    <property type="evidence" value="ECO:0007669"/>
    <property type="project" value="TreeGrafter"/>
</dbReference>
<protein>
    <submittedName>
        <fullName evidence="2">Transcriptional regulator</fullName>
    </submittedName>
</protein>
<dbReference type="Proteomes" id="UP000233742">
    <property type="component" value="Chromosome"/>
</dbReference>
<dbReference type="InterPro" id="IPR036388">
    <property type="entry name" value="WH-like_DNA-bd_sf"/>
</dbReference>
<dbReference type="CDD" id="cd00090">
    <property type="entry name" value="HTH_ARSR"/>
    <property type="match status" value="1"/>
</dbReference>
<dbReference type="KEGG" id="paro:CUV01_01925"/>
<evidence type="ECO:0000313" key="3">
    <source>
        <dbReference type="Proteomes" id="UP000233742"/>
    </source>
</evidence>
<reference evidence="2 3" key="1">
    <citation type="submission" date="2017-12" db="EMBL/GenBank/DDBJ databases">
        <authorList>
            <person name="Hurst M.R.H."/>
        </authorList>
    </citation>
    <scope>NUCLEOTIDE SEQUENCE [LARGE SCALE GENOMIC DNA]</scope>
    <source>
        <strain evidence="2 3">BM15</strain>
    </source>
</reference>
<dbReference type="InterPro" id="IPR001845">
    <property type="entry name" value="HTH_ArsR_DNA-bd_dom"/>
</dbReference>
<organism evidence="2 3">
    <name type="scientific">Paracoccus tegillarcae</name>
    <dbReference type="NCBI Taxonomy" id="1529068"/>
    <lineage>
        <taxon>Bacteria</taxon>
        <taxon>Pseudomonadati</taxon>
        <taxon>Pseudomonadota</taxon>
        <taxon>Alphaproteobacteria</taxon>
        <taxon>Rhodobacterales</taxon>
        <taxon>Paracoccaceae</taxon>
        <taxon>Paracoccus</taxon>
    </lineage>
</organism>
<dbReference type="SMART" id="SM00418">
    <property type="entry name" value="HTH_ARSR"/>
    <property type="match status" value="1"/>
</dbReference>
<dbReference type="InterPro" id="IPR052543">
    <property type="entry name" value="HTH_Metal-responsive_Reg"/>
</dbReference>
<dbReference type="GO" id="GO:0003677">
    <property type="term" value="F:DNA binding"/>
    <property type="evidence" value="ECO:0007669"/>
    <property type="project" value="TreeGrafter"/>
</dbReference>
<dbReference type="GO" id="GO:0032791">
    <property type="term" value="F:lead ion binding"/>
    <property type="evidence" value="ECO:0007669"/>
    <property type="project" value="TreeGrafter"/>
</dbReference>
<dbReference type="GO" id="GO:0010288">
    <property type="term" value="P:response to lead ion"/>
    <property type="evidence" value="ECO:0007669"/>
    <property type="project" value="TreeGrafter"/>
</dbReference>
<evidence type="ECO:0000259" key="1">
    <source>
        <dbReference type="PROSITE" id="PS50987"/>
    </source>
</evidence>
<dbReference type="PROSITE" id="PS50987">
    <property type="entry name" value="HTH_ARSR_2"/>
    <property type="match status" value="1"/>
</dbReference>
<dbReference type="Gene3D" id="1.10.10.10">
    <property type="entry name" value="Winged helix-like DNA-binding domain superfamily/Winged helix DNA-binding domain"/>
    <property type="match status" value="1"/>
</dbReference>
<sequence length="229" mass="24489">MKDGPDIARIAALIGDPARANMLTALMSGKALTATELAGEAGVTPATASTHLAKLEQGGLLVIKKQGRHRYAALAGPEVANVLEVLMGLAAGAGHLRARTGPRDAALRKARVCYNHLAGDLGTQLFDALLAGDLLRRNGDQPVLTPDGETLLREFGIDLVSLSQTRAPLCRECLDWSERRAHLAGSIGRALLSRIEELGWARRQKDSRVIRFSPEGERAFRARFGLSAA</sequence>
<gene>
    <name evidence="2" type="ORF">CUV01_01925</name>
</gene>
<keyword evidence="3" id="KW-1185">Reference proteome</keyword>
<feature type="domain" description="HTH arsR-type" evidence="1">
    <location>
        <begin position="1"/>
        <end position="94"/>
    </location>
</feature>
<dbReference type="InterPro" id="IPR011991">
    <property type="entry name" value="ArsR-like_HTH"/>
</dbReference>
<evidence type="ECO:0000313" key="2">
    <source>
        <dbReference type="EMBL" id="AUH32315.1"/>
    </source>
</evidence>
<dbReference type="GO" id="GO:0046686">
    <property type="term" value="P:response to cadmium ion"/>
    <property type="evidence" value="ECO:0007669"/>
    <property type="project" value="TreeGrafter"/>
</dbReference>
<dbReference type="EMBL" id="CP025408">
    <property type="protein sequence ID" value="AUH32315.1"/>
    <property type="molecule type" value="Genomic_DNA"/>
</dbReference>